<gene>
    <name evidence="8" type="ORF">PCOR1329_LOCUS16065</name>
</gene>
<protein>
    <recommendedName>
        <fullName evidence="7">C3H1-type domain-containing protein</fullName>
    </recommendedName>
</protein>
<dbReference type="PANTHER" id="PTHR12547">
    <property type="entry name" value="CCCH ZINC FINGER/TIS11-RELATED"/>
    <property type="match status" value="1"/>
</dbReference>
<keyword evidence="9" id="KW-1185">Reference proteome</keyword>
<name>A0ABN9R115_9DINO</name>
<feature type="zinc finger region" description="C3H1-type" evidence="5">
    <location>
        <begin position="71"/>
        <end position="98"/>
    </location>
</feature>
<evidence type="ECO:0000256" key="1">
    <source>
        <dbReference type="ARBA" id="ARBA00022723"/>
    </source>
</evidence>
<dbReference type="PANTHER" id="PTHR12547:SF18">
    <property type="entry name" value="PROTEIN TIS11"/>
    <property type="match status" value="1"/>
</dbReference>
<evidence type="ECO:0000256" key="4">
    <source>
        <dbReference type="ARBA" id="ARBA00022833"/>
    </source>
</evidence>
<feature type="region of interest" description="Disordered" evidence="6">
    <location>
        <begin position="1"/>
        <end position="32"/>
    </location>
</feature>
<dbReference type="Proteomes" id="UP001189429">
    <property type="component" value="Unassembled WGS sequence"/>
</dbReference>
<dbReference type="InterPro" id="IPR000571">
    <property type="entry name" value="Znf_CCCH"/>
</dbReference>
<dbReference type="Pfam" id="PF00642">
    <property type="entry name" value="zf-CCCH"/>
    <property type="match status" value="1"/>
</dbReference>
<evidence type="ECO:0000259" key="7">
    <source>
        <dbReference type="PROSITE" id="PS50103"/>
    </source>
</evidence>
<keyword evidence="4 5" id="KW-0862">Zinc</keyword>
<dbReference type="Gene3D" id="4.10.1000.10">
    <property type="entry name" value="Zinc finger, CCCH-type"/>
    <property type="match status" value="2"/>
</dbReference>
<dbReference type="SMART" id="SM00356">
    <property type="entry name" value="ZnF_C3H1"/>
    <property type="match status" value="2"/>
</dbReference>
<keyword evidence="2" id="KW-0677">Repeat</keyword>
<evidence type="ECO:0000256" key="3">
    <source>
        <dbReference type="ARBA" id="ARBA00022771"/>
    </source>
</evidence>
<keyword evidence="3 5" id="KW-0863">Zinc-finger</keyword>
<reference evidence="8" key="1">
    <citation type="submission" date="2023-10" db="EMBL/GenBank/DDBJ databases">
        <authorList>
            <person name="Chen Y."/>
            <person name="Shah S."/>
            <person name="Dougan E. K."/>
            <person name="Thang M."/>
            <person name="Chan C."/>
        </authorList>
    </citation>
    <scope>NUCLEOTIDE SEQUENCE [LARGE SCALE GENOMIC DNA]</scope>
</reference>
<accession>A0ABN9R115</accession>
<dbReference type="InterPro" id="IPR045877">
    <property type="entry name" value="ZFP36-like"/>
</dbReference>
<proteinExistence type="predicted"/>
<evidence type="ECO:0000256" key="2">
    <source>
        <dbReference type="ARBA" id="ARBA00022737"/>
    </source>
</evidence>
<feature type="non-terminal residue" evidence="8">
    <location>
        <position position="1"/>
    </location>
</feature>
<dbReference type="SUPFAM" id="SSF90229">
    <property type="entry name" value="CCCH zinc finger"/>
    <property type="match status" value="2"/>
</dbReference>
<feature type="domain" description="C3H1-type" evidence="7">
    <location>
        <begin position="71"/>
        <end position="98"/>
    </location>
</feature>
<dbReference type="EMBL" id="CAUYUJ010004895">
    <property type="protein sequence ID" value="CAK0811445.1"/>
    <property type="molecule type" value="Genomic_DNA"/>
</dbReference>
<feature type="domain" description="C3H1-type" evidence="7">
    <location>
        <begin position="36"/>
        <end position="63"/>
    </location>
</feature>
<evidence type="ECO:0000313" key="9">
    <source>
        <dbReference type="Proteomes" id="UP001189429"/>
    </source>
</evidence>
<evidence type="ECO:0000256" key="6">
    <source>
        <dbReference type="SAM" id="MobiDB-lite"/>
    </source>
</evidence>
<feature type="zinc finger region" description="C3H1-type" evidence="5">
    <location>
        <begin position="36"/>
        <end position="63"/>
    </location>
</feature>
<comment type="caution">
    <text evidence="8">The sequence shown here is derived from an EMBL/GenBank/DDBJ whole genome shotgun (WGS) entry which is preliminary data.</text>
</comment>
<sequence>GASSTTCTSEGSGSSAPGWSGRPGENEEKQRHGSFFHKTKLCKFNRLGRCTRGELCRFAHGRLDMNPLPDLSRTKLCPDLFHTGHCRYPNCQFAHARGELRRHPFVLAGDRGYSGVRAGVKQQPRGAVAQDTAWGQDVSRPQADANLPYSDLARVLSKTKQMGQAGSSALYGDLADVLKSHGQGGPVDTTIQHDQASGGFVSPDFDSVADIFSEEVMAGGWWKNHHARLNAVCASPPGYHGAGVDSAAKMEHVAASFAWEEDSFYEALIDESAATASWAAAAEQDPEPRLLSPIYAPSTTLSVLPPFALP</sequence>
<dbReference type="InterPro" id="IPR036855">
    <property type="entry name" value="Znf_CCCH_sf"/>
</dbReference>
<evidence type="ECO:0000256" key="5">
    <source>
        <dbReference type="PROSITE-ProRule" id="PRU00723"/>
    </source>
</evidence>
<keyword evidence="1 5" id="KW-0479">Metal-binding</keyword>
<feature type="compositionally biased region" description="Low complexity" evidence="6">
    <location>
        <begin position="1"/>
        <end position="15"/>
    </location>
</feature>
<organism evidence="8 9">
    <name type="scientific">Prorocentrum cordatum</name>
    <dbReference type="NCBI Taxonomy" id="2364126"/>
    <lineage>
        <taxon>Eukaryota</taxon>
        <taxon>Sar</taxon>
        <taxon>Alveolata</taxon>
        <taxon>Dinophyceae</taxon>
        <taxon>Prorocentrales</taxon>
        <taxon>Prorocentraceae</taxon>
        <taxon>Prorocentrum</taxon>
    </lineage>
</organism>
<evidence type="ECO:0000313" key="8">
    <source>
        <dbReference type="EMBL" id="CAK0811445.1"/>
    </source>
</evidence>
<dbReference type="PROSITE" id="PS50103">
    <property type="entry name" value="ZF_C3H1"/>
    <property type="match status" value="2"/>
</dbReference>